<dbReference type="Proteomes" id="UP001174934">
    <property type="component" value="Unassembled WGS sequence"/>
</dbReference>
<accession>A0AA39WGQ5</accession>
<dbReference type="Pfam" id="PF13924">
    <property type="entry name" value="Lipocalin_5"/>
    <property type="match status" value="1"/>
</dbReference>
<dbReference type="EMBL" id="JAULSR010000007">
    <property type="protein sequence ID" value="KAK0615093.1"/>
    <property type="molecule type" value="Genomic_DNA"/>
</dbReference>
<comment type="caution">
    <text evidence="2">The sequence shown here is derived from an EMBL/GenBank/DDBJ whole genome shotgun (WGS) entry which is preliminary data.</text>
</comment>
<name>A0AA39WGQ5_9PEZI</name>
<evidence type="ECO:0000313" key="2">
    <source>
        <dbReference type="EMBL" id="KAK0615093.1"/>
    </source>
</evidence>
<reference evidence="2" key="1">
    <citation type="submission" date="2023-06" db="EMBL/GenBank/DDBJ databases">
        <title>Genome-scale phylogeny and comparative genomics of the fungal order Sordariales.</title>
        <authorList>
            <consortium name="Lawrence Berkeley National Laboratory"/>
            <person name="Hensen N."/>
            <person name="Bonometti L."/>
            <person name="Westerberg I."/>
            <person name="Brannstrom I.O."/>
            <person name="Guillou S."/>
            <person name="Cros-Aarteil S."/>
            <person name="Calhoun S."/>
            <person name="Haridas S."/>
            <person name="Kuo A."/>
            <person name="Mondo S."/>
            <person name="Pangilinan J."/>
            <person name="Riley R."/>
            <person name="LaButti K."/>
            <person name="Andreopoulos B."/>
            <person name="Lipzen A."/>
            <person name="Chen C."/>
            <person name="Yanf M."/>
            <person name="Daum C."/>
            <person name="Ng V."/>
            <person name="Clum A."/>
            <person name="Steindorff A."/>
            <person name="Ohm R."/>
            <person name="Martin F."/>
            <person name="Silar P."/>
            <person name="Natvig D."/>
            <person name="Lalanne C."/>
            <person name="Gautier V."/>
            <person name="Ament-velasquez S.L."/>
            <person name="Kruys A."/>
            <person name="Hutchinson M.I."/>
            <person name="Powell A.J."/>
            <person name="Barry K."/>
            <person name="Miller A.N."/>
            <person name="Grigoriev I.V."/>
            <person name="Debuchy R."/>
            <person name="Gladieux P."/>
            <person name="Thoren M.H."/>
            <person name="Johannesson H."/>
        </authorList>
    </citation>
    <scope>NUCLEOTIDE SEQUENCE</scope>
    <source>
        <strain evidence="2">SMH3391-2</strain>
    </source>
</reference>
<evidence type="ECO:0000259" key="1">
    <source>
        <dbReference type="Pfam" id="PF13924"/>
    </source>
</evidence>
<feature type="domain" description="Lipocalin-like" evidence="1">
    <location>
        <begin position="12"/>
        <end position="164"/>
    </location>
</feature>
<dbReference type="InterPro" id="IPR024311">
    <property type="entry name" value="Lipocalin-like"/>
</dbReference>
<gene>
    <name evidence="2" type="ORF">B0T17DRAFT_646469</name>
</gene>
<evidence type="ECO:0000313" key="3">
    <source>
        <dbReference type="Proteomes" id="UP001174934"/>
    </source>
</evidence>
<proteinExistence type="predicted"/>
<keyword evidence="3" id="KW-1185">Reference proteome</keyword>
<dbReference type="AlphaFoldDB" id="A0AA39WGQ5"/>
<sequence length="166" mass="18295">MKYQHILNAIAGAYSLVNTTVLLDGVVQPPSSDWGSSSHGTLVYTATGYVSVVITTLVPELRPVNVTWPPRTGQTDADWLLVGRHSLSYSGHMSISDDVPYARIPPTKKSGTVLHGPIIVSPVNSLEDTVMERNYTVLEAKGDGLYLKIDFHTRSVESILWWKKMD</sequence>
<protein>
    <recommendedName>
        <fullName evidence="1">Lipocalin-like domain-containing protein</fullName>
    </recommendedName>
</protein>
<organism evidence="2 3">
    <name type="scientific">Bombardia bombarda</name>
    <dbReference type="NCBI Taxonomy" id="252184"/>
    <lineage>
        <taxon>Eukaryota</taxon>
        <taxon>Fungi</taxon>
        <taxon>Dikarya</taxon>
        <taxon>Ascomycota</taxon>
        <taxon>Pezizomycotina</taxon>
        <taxon>Sordariomycetes</taxon>
        <taxon>Sordariomycetidae</taxon>
        <taxon>Sordariales</taxon>
        <taxon>Lasiosphaeriaceae</taxon>
        <taxon>Bombardia</taxon>
    </lineage>
</organism>